<evidence type="ECO:0000313" key="4">
    <source>
        <dbReference type="Proteomes" id="UP001159364"/>
    </source>
</evidence>
<sequence>MDLPQEIENYIKESIDDTLGLQVSSQTLQLKLRASEDARCRLHDQYTLLFEKSRQKDELIDRVKTEASMNALAVKKFVEENQRLAGECANLVSQCKKLERECSLYDNDREVLMDFGNEADERAKEAEIRANRLEEEFLKLSEELKLYKHENEEARRFDSSAERTDVEGLLLESLLATLFSKDEIEYGHAFLEANSEHEPCQKLMQAWESLRPSTQKVLSLAAKVNTLQKEKELLRTNLAKAEEEVELLSGENCILDEENKRLLRHHHREWNIDGSDGKHTKNTSAKRNKGKSSPKVSSPIEMKLDFKEVDAVRQPLSPLRHNSPDGRRMHKK</sequence>
<organism evidence="3 4">
    <name type="scientific">Erythroxylum novogranatense</name>
    <dbReference type="NCBI Taxonomy" id="1862640"/>
    <lineage>
        <taxon>Eukaryota</taxon>
        <taxon>Viridiplantae</taxon>
        <taxon>Streptophyta</taxon>
        <taxon>Embryophyta</taxon>
        <taxon>Tracheophyta</taxon>
        <taxon>Spermatophyta</taxon>
        <taxon>Magnoliopsida</taxon>
        <taxon>eudicotyledons</taxon>
        <taxon>Gunneridae</taxon>
        <taxon>Pentapetalae</taxon>
        <taxon>rosids</taxon>
        <taxon>fabids</taxon>
        <taxon>Malpighiales</taxon>
        <taxon>Erythroxylaceae</taxon>
        <taxon>Erythroxylum</taxon>
    </lineage>
</organism>
<gene>
    <name evidence="3" type="ORF">K2173_024745</name>
</gene>
<name>A0AAV8SWB4_9ROSI</name>
<proteinExistence type="predicted"/>
<accession>A0AAV8SWB4</accession>
<feature type="compositionally biased region" description="Basic and acidic residues" evidence="2">
    <location>
        <begin position="302"/>
        <end position="311"/>
    </location>
</feature>
<dbReference type="Proteomes" id="UP001159364">
    <property type="component" value="Linkage Group LG09"/>
</dbReference>
<dbReference type="EMBL" id="JAIWQS010000009">
    <property type="protein sequence ID" value="KAJ8756198.1"/>
    <property type="molecule type" value="Genomic_DNA"/>
</dbReference>
<feature type="coiled-coil region" evidence="1">
    <location>
        <begin position="224"/>
        <end position="251"/>
    </location>
</feature>
<dbReference type="AlphaFoldDB" id="A0AAV8SWB4"/>
<keyword evidence="1" id="KW-0175">Coiled coil</keyword>
<dbReference type="PANTHER" id="PTHR35689:SF1">
    <property type="entry name" value="EARLY ENDOSOME ANTIGEN"/>
    <property type="match status" value="1"/>
</dbReference>
<reference evidence="3 4" key="1">
    <citation type="submission" date="2021-09" db="EMBL/GenBank/DDBJ databases">
        <title>Genomic insights and catalytic innovation underlie evolution of tropane alkaloids biosynthesis.</title>
        <authorList>
            <person name="Wang Y.-J."/>
            <person name="Tian T."/>
            <person name="Huang J.-P."/>
            <person name="Huang S.-X."/>
        </authorList>
    </citation>
    <scope>NUCLEOTIDE SEQUENCE [LARGE SCALE GENOMIC DNA]</scope>
    <source>
        <strain evidence="3">KIB-2018</strain>
        <tissue evidence="3">Leaf</tissue>
    </source>
</reference>
<feature type="compositionally biased region" description="Basic and acidic residues" evidence="2">
    <location>
        <begin position="322"/>
        <end position="332"/>
    </location>
</feature>
<evidence type="ECO:0000313" key="3">
    <source>
        <dbReference type="EMBL" id="KAJ8756198.1"/>
    </source>
</evidence>
<feature type="compositionally biased region" description="Basic residues" evidence="2">
    <location>
        <begin position="280"/>
        <end position="292"/>
    </location>
</feature>
<protein>
    <submittedName>
        <fullName evidence="3">Uncharacterized protein</fullName>
    </submittedName>
</protein>
<keyword evidence="4" id="KW-1185">Reference proteome</keyword>
<comment type="caution">
    <text evidence="3">The sequence shown here is derived from an EMBL/GenBank/DDBJ whole genome shotgun (WGS) entry which is preliminary data.</text>
</comment>
<feature type="region of interest" description="Disordered" evidence="2">
    <location>
        <begin position="271"/>
        <end position="332"/>
    </location>
</feature>
<dbReference type="PANTHER" id="PTHR35689">
    <property type="entry name" value="EARLY ENDOSOME ANTIGEN"/>
    <property type="match status" value="1"/>
</dbReference>
<feature type="coiled-coil region" evidence="1">
    <location>
        <begin position="81"/>
        <end position="150"/>
    </location>
</feature>
<evidence type="ECO:0000256" key="1">
    <source>
        <dbReference type="SAM" id="Coils"/>
    </source>
</evidence>
<evidence type="ECO:0000256" key="2">
    <source>
        <dbReference type="SAM" id="MobiDB-lite"/>
    </source>
</evidence>